<gene>
    <name evidence="3" type="ORF">RT717_02865</name>
</gene>
<evidence type="ECO:0000256" key="2">
    <source>
        <dbReference type="SAM" id="SignalP"/>
    </source>
</evidence>
<dbReference type="InterPro" id="IPR024302">
    <property type="entry name" value="SusD-like"/>
</dbReference>
<dbReference type="InterPro" id="IPR041662">
    <property type="entry name" value="SusD-like_2"/>
</dbReference>
<reference evidence="3 4" key="1">
    <citation type="journal article" date="2023" name="Microbiol. Resour. Announc.">
        <title>Complete Genome Sequence of Imperialibacter roseus strain P4T.</title>
        <authorList>
            <person name="Tizabi D.R."/>
            <person name="Bachvaroff T."/>
            <person name="Hill R.T."/>
        </authorList>
    </citation>
    <scope>NUCLEOTIDE SEQUENCE [LARGE SCALE GENOMIC DNA]</scope>
    <source>
        <strain evidence="3 4">P4T</strain>
    </source>
</reference>
<evidence type="ECO:0000313" key="4">
    <source>
        <dbReference type="Proteomes" id="UP001302349"/>
    </source>
</evidence>
<dbReference type="Proteomes" id="UP001302349">
    <property type="component" value="Chromosome"/>
</dbReference>
<dbReference type="PROSITE" id="PS51257">
    <property type="entry name" value="PROKAR_LIPOPROTEIN"/>
    <property type="match status" value="1"/>
</dbReference>
<proteinExistence type="predicted"/>
<dbReference type="Pfam" id="PF12741">
    <property type="entry name" value="SusD-like"/>
    <property type="match status" value="1"/>
</dbReference>
<keyword evidence="3" id="KW-0449">Lipoprotein</keyword>
<keyword evidence="2" id="KW-0732">Signal</keyword>
<dbReference type="SUPFAM" id="SSF48452">
    <property type="entry name" value="TPR-like"/>
    <property type="match status" value="1"/>
</dbReference>
<feature type="chain" id="PRO_5047392235" evidence="2">
    <location>
        <begin position="26"/>
        <end position="547"/>
    </location>
</feature>
<dbReference type="RefSeq" id="WP_317490236.1">
    <property type="nucleotide sequence ID" value="NZ_CP136051.1"/>
</dbReference>
<dbReference type="EMBL" id="CP136051">
    <property type="protein sequence ID" value="WOK07562.1"/>
    <property type="molecule type" value="Genomic_DNA"/>
</dbReference>
<dbReference type="Gene3D" id="1.25.40.390">
    <property type="match status" value="2"/>
</dbReference>
<keyword evidence="4" id="KW-1185">Reference proteome</keyword>
<name>A0ABZ0IR77_9BACT</name>
<feature type="region of interest" description="Disordered" evidence="1">
    <location>
        <begin position="498"/>
        <end position="538"/>
    </location>
</feature>
<dbReference type="Pfam" id="PF12771">
    <property type="entry name" value="SusD-like_2"/>
    <property type="match status" value="1"/>
</dbReference>
<accession>A0ABZ0IR77</accession>
<evidence type="ECO:0000256" key="1">
    <source>
        <dbReference type="SAM" id="MobiDB-lite"/>
    </source>
</evidence>
<feature type="compositionally biased region" description="Pro residues" evidence="1">
    <location>
        <begin position="512"/>
        <end position="522"/>
    </location>
</feature>
<organism evidence="3 4">
    <name type="scientific">Imperialibacter roseus</name>
    <dbReference type="NCBI Taxonomy" id="1324217"/>
    <lineage>
        <taxon>Bacteria</taxon>
        <taxon>Pseudomonadati</taxon>
        <taxon>Bacteroidota</taxon>
        <taxon>Cytophagia</taxon>
        <taxon>Cytophagales</taxon>
        <taxon>Flammeovirgaceae</taxon>
        <taxon>Imperialibacter</taxon>
    </lineage>
</organism>
<dbReference type="InterPro" id="IPR011990">
    <property type="entry name" value="TPR-like_helical_dom_sf"/>
</dbReference>
<sequence>MKILNNKLSKVVIVMLAIFSMSCGSDFLDVNTDPNNPSEASLNLLLPAAQVSAGFWTTRNVQENASAFIQHYTRLNQSTYNITGANFSNDFNSMFDQALKDLQTIVKQGEEAGFKGYSGIAKVMKAYLYMVLVDTWGDVPYTEALQGEEVLFPHYEDDAAVYDHIIDLVDVAKADLKEAIENSESPVSSDLIYGGNYSKWVKAANTLKLRLLLNIRLVDAARSKAGIETLITENNFISTNADDFQFTFGSSVSPMNQHPIYQQEYIPGSKTQYMNNYFMYHLIAKNDPRLPFYIFRQGEDADLDFQTQPCSQRSDCVYGWLGGQEPSNGLPALGAAADGYIGRDHGDPSGIPGDNTIRATFGVYPIGGSYDVGPSGGERRFDRGHGTGAGIMPWLTNFHVSFMLAEAAITLGTPGDPLALTLKGIKDSFSKVEAFGLAIDPNNAVAMDQADVDDYLDAISDSYAAAGNNSQRLNIVMTEKFYASYGNGFESYTDYRRTGMPNDQPSSLAPSGPFPLRLPYPPGELSSNPNAPNPVPLVSEPIFWDAN</sequence>
<feature type="signal peptide" evidence="2">
    <location>
        <begin position="1"/>
        <end position="25"/>
    </location>
</feature>
<evidence type="ECO:0000313" key="3">
    <source>
        <dbReference type="EMBL" id="WOK07562.1"/>
    </source>
</evidence>
<protein>
    <submittedName>
        <fullName evidence="3">SusD/RagB family nutrient-binding outer membrane lipoprotein</fullName>
    </submittedName>
</protein>